<dbReference type="SMART" id="SM00306">
    <property type="entry name" value="HintN"/>
    <property type="match status" value="1"/>
</dbReference>
<dbReference type="STRING" id="546364.SAMN04489730_6523"/>
<evidence type="ECO:0000259" key="1">
    <source>
        <dbReference type="SMART" id="SM00306"/>
    </source>
</evidence>
<dbReference type="InterPro" id="IPR030934">
    <property type="entry name" value="Intein_C"/>
</dbReference>
<accession>A0A1K1SRD7</accession>
<keyword evidence="3" id="KW-1185">Reference proteome</keyword>
<dbReference type="InterPro" id="IPR003587">
    <property type="entry name" value="Hint_dom_N"/>
</dbReference>
<dbReference type="Proteomes" id="UP000182740">
    <property type="component" value="Unassembled WGS sequence"/>
</dbReference>
<sequence>MKAASEARGAIIDHREPQNRYIAAADSGDEASGPNFLNQFVKPFTSCTPNSFSGDTPVLLAGGGAKPIKDIVIADRVLAANAHDGRPVPEPVTRLITGEGRKHIVDVEVRTQDSATRIRATSNHPFWVQNLGKWIEAKDLRHGDRLRTPAGDAVVGSEVREHQEQIKVYNLTVADLHTYYVGSGTNAVLVHNADCVIDPRKLDYLFNVNIKDDPHNSARAAQNVMELLKVGIRDTPEMRAYLAEQLQAATAGGFDRTFTNKYGNFGVTHSVLYGPYGVRSVESTW</sequence>
<dbReference type="PROSITE" id="PS50817">
    <property type="entry name" value="INTEIN_N_TER"/>
    <property type="match status" value="1"/>
</dbReference>
<dbReference type="AlphaFoldDB" id="A0A1K1SRD7"/>
<dbReference type="GO" id="GO:0016539">
    <property type="term" value="P:intein-mediated protein splicing"/>
    <property type="evidence" value="ECO:0007669"/>
    <property type="project" value="InterPro"/>
</dbReference>
<dbReference type="EMBL" id="FPJG01000006">
    <property type="protein sequence ID" value="SFW86866.1"/>
    <property type="molecule type" value="Genomic_DNA"/>
</dbReference>
<dbReference type="Pfam" id="PF07591">
    <property type="entry name" value="PT-HINT"/>
    <property type="match status" value="1"/>
</dbReference>
<dbReference type="InterPro" id="IPR006141">
    <property type="entry name" value="Intein_N"/>
</dbReference>
<dbReference type="Gene3D" id="2.170.16.10">
    <property type="entry name" value="Hedgehog/Intein (Hint) domain"/>
    <property type="match status" value="1"/>
</dbReference>
<feature type="domain" description="Hint" evidence="1">
    <location>
        <begin position="49"/>
        <end position="150"/>
    </location>
</feature>
<dbReference type="InterPro" id="IPR036844">
    <property type="entry name" value="Hint_dom_sf"/>
</dbReference>
<organism evidence="2 3">
    <name type="scientific">Amycolatopsis australiensis</name>
    <dbReference type="NCBI Taxonomy" id="546364"/>
    <lineage>
        <taxon>Bacteria</taxon>
        <taxon>Bacillati</taxon>
        <taxon>Actinomycetota</taxon>
        <taxon>Actinomycetes</taxon>
        <taxon>Pseudonocardiales</taxon>
        <taxon>Pseudonocardiaceae</taxon>
        <taxon>Amycolatopsis</taxon>
    </lineage>
</organism>
<dbReference type="RefSeq" id="WP_072479839.1">
    <property type="nucleotide sequence ID" value="NZ_FPJG01000006.1"/>
</dbReference>
<dbReference type="PROSITE" id="PS50818">
    <property type="entry name" value="INTEIN_C_TER"/>
    <property type="match status" value="1"/>
</dbReference>
<name>A0A1K1SRD7_9PSEU</name>
<dbReference type="NCBIfam" id="TIGR01443">
    <property type="entry name" value="intein_Cterm"/>
    <property type="match status" value="1"/>
</dbReference>
<evidence type="ECO:0000313" key="3">
    <source>
        <dbReference type="Proteomes" id="UP000182740"/>
    </source>
</evidence>
<proteinExistence type="predicted"/>
<reference evidence="3" key="1">
    <citation type="submission" date="2016-11" db="EMBL/GenBank/DDBJ databases">
        <authorList>
            <person name="Varghese N."/>
            <person name="Submissions S."/>
        </authorList>
    </citation>
    <scope>NUCLEOTIDE SEQUENCE [LARGE SCALE GENOMIC DNA]</scope>
    <source>
        <strain evidence="3">DSM 44671</strain>
    </source>
</reference>
<gene>
    <name evidence="2" type="ORF">SAMN04489730_6523</name>
</gene>
<dbReference type="CDD" id="cd00081">
    <property type="entry name" value="Hint"/>
    <property type="match status" value="1"/>
</dbReference>
<dbReference type="SUPFAM" id="SSF51294">
    <property type="entry name" value="Hedgehog/intein (Hint) domain"/>
    <property type="match status" value="1"/>
</dbReference>
<evidence type="ECO:0000313" key="2">
    <source>
        <dbReference type="EMBL" id="SFW86866.1"/>
    </source>
</evidence>
<protein>
    <submittedName>
        <fullName evidence="2">Intein C-terminal splicing region/intein N-terminal splicing region</fullName>
    </submittedName>
</protein>